<dbReference type="PRINTS" id="PR00081">
    <property type="entry name" value="GDHRDH"/>
</dbReference>
<dbReference type="EC" id="1.1.1.232" evidence="4"/>
<evidence type="ECO:0000256" key="10">
    <source>
        <dbReference type="ARBA" id="ARBA00047672"/>
    </source>
</evidence>
<dbReference type="AlphaFoldDB" id="A0A6J1NL57"/>
<comment type="catalytic activity">
    <reaction evidence="15">
        <text>resolvin D2 + NAD(+) = 7-oxoresolvin D2 + NADH + H(+)</text>
        <dbReference type="Rhea" id="RHEA:53584"/>
        <dbReference type="ChEBI" id="CHEBI:15378"/>
        <dbReference type="ChEBI" id="CHEBI:57540"/>
        <dbReference type="ChEBI" id="CHEBI:57945"/>
        <dbReference type="ChEBI" id="CHEBI:133367"/>
        <dbReference type="ChEBI" id="CHEBI:137497"/>
    </reaction>
    <physiologicalReaction direction="left-to-right" evidence="15">
        <dbReference type="Rhea" id="RHEA:53585"/>
    </physiologicalReaction>
</comment>
<dbReference type="Gene3D" id="3.40.50.720">
    <property type="entry name" value="NAD(P)-binding Rossmann-like Domain"/>
    <property type="match status" value="1"/>
</dbReference>
<sequence length="266" mass="28544">MFCLKDKVALVTGGANGIGAAIVKEFLKEGVKFVSILDLEEKSGTALAEALAATYGKDKVEFFKCDVTKDDELFAAFEKTAKANGGLDIVVNNAGIANDDIYKKEIEVNFTALVTSTLKALKLMRSDRGGKGGTVINVSSVSALALLSPTAFVYGATKAAGLHFTSSIGKEAYYSSTKVRTLSICFGATDTDLISDVRSFDEELTQKMKTIVKYDPLQTAEDAAKGVVEAYKTGDSGSTWLIWCKVQDITDRVKKGYEIMAGDIFD</sequence>
<evidence type="ECO:0000256" key="22">
    <source>
        <dbReference type="RuleBase" id="RU000363"/>
    </source>
</evidence>
<dbReference type="GeneID" id="112051346"/>
<accession>A0A6J1NL57</accession>
<dbReference type="InterPro" id="IPR036291">
    <property type="entry name" value="NAD(P)-bd_dom_sf"/>
</dbReference>
<dbReference type="InterPro" id="IPR002347">
    <property type="entry name" value="SDR_fam"/>
</dbReference>
<comment type="catalytic activity">
    <reaction evidence="14">
        <text>resolvin D1 + NAD(+) = 17-oxoresolvin D1 + NADH + H(+)</text>
        <dbReference type="Rhea" id="RHEA:50128"/>
        <dbReference type="ChEBI" id="CHEBI:15378"/>
        <dbReference type="ChEBI" id="CHEBI:57540"/>
        <dbReference type="ChEBI" id="CHEBI:57945"/>
        <dbReference type="ChEBI" id="CHEBI:132079"/>
        <dbReference type="ChEBI" id="CHEBI:132081"/>
    </reaction>
    <physiologicalReaction direction="left-to-right" evidence="14">
        <dbReference type="Rhea" id="RHEA:50129"/>
    </physiologicalReaction>
</comment>
<evidence type="ECO:0000313" key="24">
    <source>
        <dbReference type="RefSeq" id="XP_023945717.2"/>
    </source>
</evidence>
<comment type="catalytic activity">
    <reaction evidence="12">
        <text>15-oxo-(5S,6R)-dihydroxy-(7E,9E,11Z)-eicosatrienoate + NADH + H(+) = (5S,6R,15S)-trihydroxy-(7E,9E,11Z)-eicosatrienoate + NAD(+)</text>
        <dbReference type="Rhea" id="RHEA:41596"/>
        <dbReference type="ChEBI" id="CHEBI:15378"/>
        <dbReference type="ChEBI" id="CHEBI:57540"/>
        <dbReference type="ChEBI" id="CHEBI:57945"/>
        <dbReference type="ChEBI" id="CHEBI:78325"/>
        <dbReference type="ChEBI" id="CHEBI:78329"/>
    </reaction>
    <physiologicalReaction direction="left-to-right" evidence="12">
        <dbReference type="Rhea" id="RHEA:41597"/>
    </physiologicalReaction>
</comment>
<organism evidence="23 24">
    <name type="scientific">Bicyclus anynana</name>
    <name type="common">Squinting bush brown butterfly</name>
    <dbReference type="NCBI Taxonomy" id="110368"/>
    <lineage>
        <taxon>Eukaryota</taxon>
        <taxon>Metazoa</taxon>
        <taxon>Ecdysozoa</taxon>
        <taxon>Arthropoda</taxon>
        <taxon>Hexapoda</taxon>
        <taxon>Insecta</taxon>
        <taxon>Pterygota</taxon>
        <taxon>Neoptera</taxon>
        <taxon>Endopterygota</taxon>
        <taxon>Lepidoptera</taxon>
        <taxon>Glossata</taxon>
        <taxon>Ditrysia</taxon>
        <taxon>Papilionoidea</taxon>
        <taxon>Nymphalidae</taxon>
        <taxon>Satyrinae</taxon>
        <taxon>Satyrini</taxon>
        <taxon>Mycalesina</taxon>
        <taxon>Bicyclus</taxon>
    </lineage>
</organism>
<evidence type="ECO:0000256" key="5">
    <source>
        <dbReference type="ARBA" id="ARBA00040276"/>
    </source>
</evidence>
<evidence type="ECO:0000256" key="8">
    <source>
        <dbReference type="ARBA" id="ARBA00045705"/>
    </source>
</evidence>
<comment type="catalytic activity">
    <reaction evidence="17">
        <text>prostaglandin A1 + NAD(+) = 15-oxo-prostaglandin A1 + NADH + H(+)</text>
        <dbReference type="Rhea" id="RHEA:41263"/>
        <dbReference type="ChEBI" id="CHEBI:15378"/>
        <dbReference type="ChEBI" id="CHEBI:57398"/>
        <dbReference type="ChEBI" id="CHEBI:57540"/>
        <dbReference type="ChEBI" id="CHEBI:57945"/>
        <dbReference type="ChEBI" id="CHEBI:85072"/>
    </reaction>
    <physiologicalReaction direction="left-to-right" evidence="17">
        <dbReference type="Rhea" id="RHEA:41264"/>
    </physiologicalReaction>
</comment>
<dbReference type="SUPFAM" id="SSF51735">
    <property type="entry name" value="NAD(P)-binding Rossmann-fold domains"/>
    <property type="match status" value="1"/>
</dbReference>
<dbReference type="KEGG" id="bany:112051346"/>
<dbReference type="PANTHER" id="PTHR44229:SF4">
    <property type="entry name" value="15-HYDROXYPROSTAGLANDIN DEHYDROGENASE [NAD(+)]"/>
    <property type="match status" value="1"/>
</dbReference>
<evidence type="ECO:0000256" key="6">
    <source>
        <dbReference type="ARBA" id="ARBA00041812"/>
    </source>
</evidence>
<dbReference type="RefSeq" id="XP_023945717.2">
    <property type="nucleotide sequence ID" value="XM_024089949.2"/>
</dbReference>
<comment type="catalytic activity">
    <reaction evidence="13">
        <text>(11R)-hydroxy-(5Z,8Z,12E,14Z)-eicosatetraenoate + NAD(+) = 11-oxo-(5Z,8Z,12E,14Z)-eicosatetraenoate + NADH + H(+)</text>
        <dbReference type="Rhea" id="RHEA:48640"/>
        <dbReference type="ChEBI" id="CHEBI:15378"/>
        <dbReference type="ChEBI" id="CHEBI:57540"/>
        <dbReference type="ChEBI" id="CHEBI:57945"/>
        <dbReference type="ChEBI" id="CHEBI:78836"/>
        <dbReference type="ChEBI" id="CHEBI:90697"/>
    </reaction>
    <physiologicalReaction direction="left-to-right" evidence="13">
        <dbReference type="Rhea" id="RHEA:48641"/>
    </physiologicalReaction>
</comment>
<comment type="catalytic activity">
    <reaction evidence="18">
        <text>prostaglandin E2 + NAD(+) = 15-oxoprostaglandin E2 + NADH + H(+)</text>
        <dbReference type="Rhea" id="RHEA:11876"/>
        <dbReference type="ChEBI" id="CHEBI:15378"/>
        <dbReference type="ChEBI" id="CHEBI:57400"/>
        <dbReference type="ChEBI" id="CHEBI:57540"/>
        <dbReference type="ChEBI" id="CHEBI:57945"/>
        <dbReference type="ChEBI" id="CHEBI:606564"/>
        <dbReference type="EC" id="1.1.1.141"/>
    </reaction>
    <physiologicalReaction direction="left-to-right" evidence="18">
        <dbReference type="Rhea" id="RHEA:11877"/>
    </physiologicalReaction>
</comment>
<comment type="catalytic activity">
    <reaction evidence="19">
        <text>resolvin D2 + NAD(+) = 16-oxoresolvin D2 + NADH + H(+)</text>
        <dbReference type="Rhea" id="RHEA:53588"/>
        <dbReference type="ChEBI" id="CHEBI:15378"/>
        <dbReference type="ChEBI" id="CHEBI:57540"/>
        <dbReference type="ChEBI" id="CHEBI:57945"/>
        <dbReference type="ChEBI" id="CHEBI:133367"/>
        <dbReference type="ChEBI" id="CHEBI:137498"/>
    </reaction>
    <physiologicalReaction direction="left-to-right" evidence="19">
        <dbReference type="Rhea" id="RHEA:53589"/>
    </physiologicalReaction>
</comment>
<dbReference type="PROSITE" id="PS00061">
    <property type="entry name" value="ADH_SHORT"/>
    <property type="match status" value="1"/>
</dbReference>
<dbReference type="PANTHER" id="PTHR44229">
    <property type="entry name" value="15-HYDROXYPROSTAGLANDIN DEHYDROGENASE [NAD(+)]"/>
    <property type="match status" value="1"/>
</dbReference>
<evidence type="ECO:0000256" key="18">
    <source>
        <dbReference type="ARBA" id="ARBA00048739"/>
    </source>
</evidence>
<evidence type="ECO:0000256" key="7">
    <source>
        <dbReference type="ARBA" id="ARBA00042026"/>
    </source>
</evidence>
<dbReference type="GO" id="GO:0016616">
    <property type="term" value="F:oxidoreductase activity, acting on the CH-OH group of donors, NAD or NADP as acceptor"/>
    <property type="evidence" value="ECO:0007669"/>
    <property type="project" value="TreeGrafter"/>
</dbReference>
<evidence type="ECO:0000256" key="4">
    <source>
        <dbReference type="ARBA" id="ARBA00039060"/>
    </source>
</evidence>
<dbReference type="OrthoDB" id="417891at2759"/>
<evidence type="ECO:0000256" key="14">
    <source>
        <dbReference type="ARBA" id="ARBA00048170"/>
    </source>
</evidence>
<comment type="catalytic activity">
    <reaction evidence="10">
        <text>resolvin D1 + NAD(+) = 8-oxoresolvin D1 + NADH + H(+)</text>
        <dbReference type="Rhea" id="RHEA:50124"/>
        <dbReference type="ChEBI" id="CHEBI:15378"/>
        <dbReference type="ChEBI" id="CHEBI:57540"/>
        <dbReference type="ChEBI" id="CHEBI:57945"/>
        <dbReference type="ChEBI" id="CHEBI:132079"/>
        <dbReference type="ChEBI" id="CHEBI:132080"/>
    </reaction>
    <physiologicalReaction direction="left-to-right" evidence="10">
        <dbReference type="Rhea" id="RHEA:50125"/>
    </physiologicalReaction>
</comment>
<reference evidence="24" key="1">
    <citation type="submission" date="2025-08" db="UniProtKB">
        <authorList>
            <consortium name="RefSeq"/>
        </authorList>
    </citation>
    <scope>IDENTIFICATION</scope>
</reference>
<evidence type="ECO:0000256" key="9">
    <source>
        <dbReference type="ARBA" id="ARBA00047325"/>
    </source>
</evidence>
<evidence type="ECO:0000256" key="17">
    <source>
        <dbReference type="ARBA" id="ARBA00048611"/>
    </source>
</evidence>
<evidence type="ECO:0000256" key="1">
    <source>
        <dbReference type="ARBA" id="ARBA00006484"/>
    </source>
</evidence>
<comment type="catalytic activity">
    <reaction evidence="21">
        <text>resolvin E1 + NAD(+) = 18-oxo-resolvin E1 + NADH + H(+)</text>
        <dbReference type="Rhea" id="RHEA:49244"/>
        <dbReference type="ChEBI" id="CHEBI:15378"/>
        <dbReference type="ChEBI" id="CHEBI:57540"/>
        <dbReference type="ChEBI" id="CHEBI:57945"/>
        <dbReference type="ChEBI" id="CHEBI:91000"/>
        <dbReference type="ChEBI" id="CHEBI:91001"/>
    </reaction>
    <physiologicalReaction direction="left-to-right" evidence="21">
        <dbReference type="Rhea" id="RHEA:49245"/>
    </physiologicalReaction>
</comment>
<dbReference type="InterPro" id="IPR020904">
    <property type="entry name" value="Sc_DH/Rdtase_CS"/>
</dbReference>
<dbReference type="Pfam" id="PF00106">
    <property type="entry name" value="adh_short"/>
    <property type="match status" value="1"/>
</dbReference>
<comment type="catalytic activity">
    <reaction evidence="16">
        <text>lipoxin A4 + NAD(+) = 15-oxo-(5S,6R)-dihydroxy-(7E,9E,11Z,13E)-eicosatetraenoate + NADH + H(+)</text>
        <dbReference type="Rhea" id="RHEA:41572"/>
        <dbReference type="ChEBI" id="CHEBI:15378"/>
        <dbReference type="ChEBI" id="CHEBI:57540"/>
        <dbReference type="ChEBI" id="CHEBI:57945"/>
        <dbReference type="ChEBI" id="CHEBI:67026"/>
        <dbReference type="ChEBI" id="CHEBI:78311"/>
    </reaction>
    <physiologicalReaction direction="left-to-right" evidence="16">
        <dbReference type="Rhea" id="RHEA:41573"/>
    </physiologicalReaction>
</comment>
<evidence type="ECO:0000256" key="15">
    <source>
        <dbReference type="ARBA" id="ARBA00048393"/>
    </source>
</evidence>
<comment type="similarity">
    <text evidence="1 22">Belongs to the short-chain dehydrogenases/reductases (SDR) family.</text>
</comment>
<evidence type="ECO:0000256" key="20">
    <source>
        <dbReference type="ARBA" id="ARBA00049151"/>
    </source>
</evidence>
<evidence type="ECO:0000256" key="21">
    <source>
        <dbReference type="ARBA" id="ARBA00049188"/>
    </source>
</evidence>
<dbReference type="EC" id="1.1.1.141" evidence="3"/>
<name>A0A6J1NL57_BICAN</name>
<evidence type="ECO:0000256" key="16">
    <source>
        <dbReference type="ARBA" id="ARBA00048535"/>
    </source>
</evidence>
<comment type="catalytic activity">
    <reaction evidence="11">
        <text>14-hydroxy-(4Z,7Z,10Z,12E,16Z,19Z)-docosahexaenoate + NAD(+) = 14-oxo-(4Z,7Z,10Z,12E,16Z,19Z)-docosahexaenoate + NADH + H(+)</text>
        <dbReference type="Rhea" id="RHEA:48952"/>
        <dbReference type="ChEBI" id="CHEBI:15378"/>
        <dbReference type="ChEBI" id="CHEBI:57540"/>
        <dbReference type="ChEBI" id="CHEBI:57945"/>
        <dbReference type="ChEBI" id="CHEBI:90866"/>
        <dbReference type="ChEBI" id="CHEBI:90867"/>
    </reaction>
    <physiologicalReaction direction="left-to-right" evidence="11">
        <dbReference type="Rhea" id="RHEA:48953"/>
    </physiologicalReaction>
</comment>
<evidence type="ECO:0000256" key="2">
    <source>
        <dbReference type="ARBA" id="ARBA00023002"/>
    </source>
</evidence>
<dbReference type="Proteomes" id="UP001652582">
    <property type="component" value="Chromosome 5"/>
</dbReference>
<proteinExistence type="inferred from homology"/>
<keyword evidence="2" id="KW-0560">Oxidoreductase</keyword>
<evidence type="ECO:0000313" key="23">
    <source>
        <dbReference type="Proteomes" id="UP001652582"/>
    </source>
</evidence>
<comment type="catalytic activity">
    <reaction evidence="9">
        <text>prostaglandin E1 + NAD(+) = 15-oxoprostaglandin E1 + NADH + H(+)</text>
        <dbReference type="Rhea" id="RHEA:16477"/>
        <dbReference type="ChEBI" id="CHEBI:15378"/>
        <dbReference type="ChEBI" id="CHEBI:57397"/>
        <dbReference type="ChEBI" id="CHEBI:57401"/>
        <dbReference type="ChEBI" id="CHEBI:57540"/>
        <dbReference type="ChEBI" id="CHEBI:57945"/>
    </reaction>
    <physiologicalReaction direction="left-to-right" evidence="9">
        <dbReference type="Rhea" id="RHEA:16478"/>
    </physiologicalReaction>
</comment>
<evidence type="ECO:0000256" key="12">
    <source>
        <dbReference type="ARBA" id="ARBA00048140"/>
    </source>
</evidence>
<dbReference type="PRINTS" id="PR00080">
    <property type="entry name" value="SDRFAMILY"/>
</dbReference>
<protein>
    <recommendedName>
        <fullName evidence="5">15-hydroxyprostaglandin dehydrogenase [NAD(+)]</fullName>
        <ecNumber evidence="3">1.1.1.141</ecNumber>
        <ecNumber evidence="4">1.1.1.232</ecNumber>
    </recommendedName>
    <alternativeName>
        <fullName evidence="7">Eicosanoid/docosanoid dehydrogenase [NAD(+)]</fullName>
    </alternativeName>
    <alternativeName>
        <fullName evidence="6">Prostaglandin dehydrogenase 1</fullName>
    </alternativeName>
</protein>
<dbReference type="GO" id="GO:0005737">
    <property type="term" value="C:cytoplasm"/>
    <property type="evidence" value="ECO:0007669"/>
    <property type="project" value="TreeGrafter"/>
</dbReference>
<evidence type="ECO:0000256" key="11">
    <source>
        <dbReference type="ARBA" id="ARBA00048008"/>
    </source>
</evidence>
<evidence type="ECO:0000256" key="3">
    <source>
        <dbReference type="ARBA" id="ARBA00038968"/>
    </source>
</evidence>
<evidence type="ECO:0000256" key="19">
    <source>
        <dbReference type="ARBA" id="ARBA00048921"/>
    </source>
</evidence>
<evidence type="ECO:0000256" key="13">
    <source>
        <dbReference type="ARBA" id="ARBA00048144"/>
    </source>
</evidence>
<gene>
    <name evidence="24" type="primary">LOC112051346</name>
</gene>
<keyword evidence="23" id="KW-1185">Reference proteome</keyword>
<comment type="function">
    <text evidence="8">Catalyzes the NAD-dependent dehydrogenation (oxidation) of a broad array of hydroxylated polyunsaturated fatty acids (mainly eicosanoids and docosanoids, including prostaglandins, lipoxins and resolvins), yielding their corresponding keto (oxo) metabolites. Decreases the levels of the pro-proliferative prostaglandins such as prostaglandin E2 (whose activity is increased in cancer because of an increase in the expression of cyclooxygenase 2) and generates oxo-fatty acid products that can profoundly influence cell function by abrogating pro-inflammatory cytokine expression. Converts resolvins E1, D1 and D2 to their oxo products, which represents a mode of resolvin inactivation. Resolvin E1 plays important roles during the resolution phase of acute inflammation, while resolvins D1 and D2 have a unique role in obesity-induced adipose inflammation.</text>
</comment>
<comment type="catalytic activity">
    <reaction evidence="20">
        <text>(15S)-hydroxy-(5Z,8Z,11Z,13E)-eicosatetraenoate + NAD(+) = 15-oxo-(5Z,8Z,11Z,13E)-eicosatetraenoate + NADH + H(+)</text>
        <dbReference type="Rhea" id="RHEA:23260"/>
        <dbReference type="ChEBI" id="CHEBI:15378"/>
        <dbReference type="ChEBI" id="CHEBI:57409"/>
        <dbReference type="ChEBI" id="CHEBI:57410"/>
        <dbReference type="ChEBI" id="CHEBI:57540"/>
        <dbReference type="ChEBI" id="CHEBI:57945"/>
        <dbReference type="EC" id="1.1.1.232"/>
    </reaction>
    <physiologicalReaction direction="left-to-right" evidence="20">
        <dbReference type="Rhea" id="RHEA:23261"/>
    </physiologicalReaction>
</comment>